<feature type="region of interest" description="Disordered" evidence="1">
    <location>
        <begin position="788"/>
        <end position="1330"/>
    </location>
</feature>
<feature type="region of interest" description="Disordered" evidence="1">
    <location>
        <begin position="1"/>
        <end position="43"/>
    </location>
</feature>
<feature type="compositionally biased region" description="Low complexity" evidence="1">
    <location>
        <begin position="1293"/>
        <end position="1304"/>
    </location>
</feature>
<keyword evidence="4" id="KW-1185">Reference proteome</keyword>
<feature type="compositionally biased region" description="Basic and acidic residues" evidence="1">
    <location>
        <begin position="302"/>
        <end position="319"/>
    </location>
</feature>
<feature type="region of interest" description="Disordered" evidence="1">
    <location>
        <begin position="2005"/>
        <end position="2025"/>
    </location>
</feature>
<feature type="compositionally biased region" description="Basic and acidic residues" evidence="1">
    <location>
        <begin position="214"/>
        <end position="243"/>
    </location>
</feature>
<proteinExistence type="predicted"/>
<feature type="transmembrane region" description="Helical" evidence="2">
    <location>
        <begin position="2172"/>
        <end position="2190"/>
    </location>
</feature>
<feature type="compositionally biased region" description="Low complexity" evidence="1">
    <location>
        <begin position="1017"/>
        <end position="1026"/>
    </location>
</feature>
<evidence type="ECO:0000256" key="2">
    <source>
        <dbReference type="SAM" id="Phobius"/>
    </source>
</evidence>
<feature type="compositionally biased region" description="Low complexity" evidence="1">
    <location>
        <begin position="1731"/>
        <end position="1746"/>
    </location>
</feature>
<feature type="transmembrane region" description="Helical" evidence="2">
    <location>
        <begin position="2097"/>
        <end position="2123"/>
    </location>
</feature>
<evidence type="ECO:0000256" key="1">
    <source>
        <dbReference type="SAM" id="MobiDB-lite"/>
    </source>
</evidence>
<feature type="region of interest" description="Disordered" evidence="1">
    <location>
        <begin position="1730"/>
        <end position="1756"/>
    </location>
</feature>
<feature type="compositionally biased region" description="Gly residues" evidence="1">
    <location>
        <begin position="1484"/>
        <end position="1496"/>
    </location>
</feature>
<comment type="caution">
    <text evidence="3">The sequence shown here is derived from an EMBL/GenBank/DDBJ whole genome shotgun (WGS) entry which is preliminary data.</text>
</comment>
<feature type="region of interest" description="Disordered" evidence="1">
    <location>
        <begin position="1605"/>
        <end position="1633"/>
    </location>
</feature>
<feature type="compositionally biased region" description="Polar residues" evidence="1">
    <location>
        <begin position="1133"/>
        <end position="1142"/>
    </location>
</feature>
<dbReference type="EMBL" id="BSXU01000698">
    <property type="protein sequence ID" value="GMG21541.1"/>
    <property type="molecule type" value="Genomic_DNA"/>
</dbReference>
<feature type="compositionally biased region" description="Basic and acidic residues" evidence="1">
    <location>
        <begin position="1032"/>
        <end position="1041"/>
    </location>
</feature>
<gene>
    <name evidence="3" type="ORF">Amon01_000207000</name>
</gene>
<feature type="compositionally biased region" description="Polar residues" evidence="1">
    <location>
        <begin position="1505"/>
        <end position="1517"/>
    </location>
</feature>
<feature type="compositionally biased region" description="Gly residues" evidence="1">
    <location>
        <begin position="1091"/>
        <end position="1104"/>
    </location>
</feature>
<feature type="region of interest" description="Disordered" evidence="1">
    <location>
        <begin position="1473"/>
        <end position="1517"/>
    </location>
</feature>
<keyword evidence="2" id="KW-0812">Transmembrane</keyword>
<feature type="region of interest" description="Disordered" evidence="1">
    <location>
        <begin position="284"/>
        <end position="329"/>
    </location>
</feature>
<feature type="region of interest" description="Disordered" evidence="1">
    <location>
        <begin position="1699"/>
        <end position="1718"/>
    </location>
</feature>
<feature type="compositionally biased region" description="Polar residues" evidence="1">
    <location>
        <begin position="10"/>
        <end position="19"/>
    </location>
</feature>
<keyword evidence="2" id="KW-1133">Transmembrane helix</keyword>
<name>A0A9W6YP32_AMBMO</name>
<feature type="transmembrane region" description="Helical" evidence="2">
    <location>
        <begin position="2144"/>
        <end position="2166"/>
    </location>
</feature>
<evidence type="ECO:0000313" key="4">
    <source>
        <dbReference type="Proteomes" id="UP001165063"/>
    </source>
</evidence>
<feature type="compositionally biased region" description="Polar residues" evidence="1">
    <location>
        <begin position="1897"/>
        <end position="1918"/>
    </location>
</feature>
<reference evidence="3" key="1">
    <citation type="submission" date="2023-04" db="EMBL/GenBank/DDBJ databases">
        <title>Ambrosiozyma monospora NBRC 1965.</title>
        <authorList>
            <person name="Ichikawa N."/>
            <person name="Sato H."/>
            <person name="Tonouchi N."/>
        </authorList>
    </citation>
    <scope>NUCLEOTIDE SEQUENCE</scope>
    <source>
        <strain evidence="3">NBRC 1965</strain>
    </source>
</reference>
<feature type="compositionally biased region" description="Low complexity" evidence="1">
    <location>
        <begin position="857"/>
        <end position="906"/>
    </location>
</feature>
<feature type="compositionally biased region" description="Basic and acidic residues" evidence="1">
    <location>
        <begin position="1664"/>
        <end position="1678"/>
    </location>
</feature>
<feature type="region of interest" description="Disordered" evidence="1">
    <location>
        <begin position="1657"/>
        <end position="1678"/>
    </location>
</feature>
<feature type="compositionally biased region" description="Polar residues" evidence="1">
    <location>
        <begin position="1264"/>
        <end position="1274"/>
    </location>
</feature>
<protein>
    <submittedName>
        <fullName evidence="3">Unnamed protein product</fullName>
    </submittedName>
</protein>
<feature type="compositionally biased region" description="Polar residues" evidence="1">
    <location>
        <begin position="1846"/>
        <end position="1870"/>
    </location>
</feature>
<feature type="compositionally biased region" description="Low complexity" evidence="1">
    <location>
        <begin position="1783"/>
        <end position="1803"/>
    </location>
</feature>
<evidence type="ECO:0000313" key="3">
    <source>
        <dbReference type="EMBL" id="GMG21541.1"/>
    </source>
</evidence>
<accession>A0A9W6YP32</accession>
<feature type="compositionally biased region" description="Polar residues" evidence="1">
    <location>
        <begin position="155"/>
        <end position="173"/>
    </location>
</feature>
<feature type="compositionally biased region" description="Low complexity" evidence="1">
    <location>
        <begin position="1871"/>
        <end position="1880"/>
    </location>
</feature>
<keyword evidence="2" id="KW-0472">Membrane</keyword>
<dbReference type="Proteomes" id="UP001165063">
    <property type="component" value="Unassembled WGS sequence"/>
</dbReference>
<feature type="region of interest" description="Disordered" evidence="1">
    <location>
        <begin position="122"/>
        <end position="248"/>
    </location>
</feature>
<organism evidence="3 4">
    <name type="scientific">Ambrosiozyma monospora</name>
    <name type="common">Yeast</name>
    <name type="synonym">Endomycopsis monosporus</name>
    <dbReference type="NCBI Taxonomy" id="43982"/>
    <lineage>
        <taxon>Eukaryota</taxon>
        <taxon>Fungi</taxon>
        <taxon>Dikarya</taxon>
        <taxon>Ascomycota</taxon>
        <taxon>Saccharomycotina</taxon>
        <taxon>Pichiomycetes</taxon>
        <taxon>Pichiales</taxon>
        <taxon>Pichiaceae</taxon>
        <taxon>Ambrosiozyma</taxon>
    </lineage>
</organism>
<feature type="region of interest" description="Disordered" evidence="1">
    <location>
        <begin position="1783"/>
        <end position="1923"/>
    </location>
</feature>
<sequence length="2194" mass="233632">MATIAYPTYDTDSQLPTHLSSKKKKEALPQTPYPPQPTESQLKDINTNLPQIPLTQQYNQMMPGGIGEPIQQILMAAPQPVKQPTVSMIQRHEMDKQQQQQQPAFLGQGQLQTLQSIPNIEPGLRYEQPRSPSGRPISYLPEPLSFLPQPPPSQHAPSTENLALSTGNAGNLHSGSPSPLAGIIGGIGARGTPPILKPSDIEKTASNITWAEHVSGEGEGKVLSEPKSKSKSKTESSKKKSSERSGITTVAAAAAAASAADYEEVEHDADDVVEFEKYLDSAGSVTWRRSGPADKKSKKKSRGGDDGSDDLKYYLHDSGSEADDDDDGVVNLRTVSPKNKKTAAKLKAIAQAKAKAKSKAKSPPTSKAIHVADVVTLNDDDNIGSPIIPKLPDSGAASIATEVSKIPELPGSDLFATSNTPGSKHGRFHSFFRKGSERRSKALYGTQTAAIFGSDYDAAPTLAHLELDEMGKWNERSAVARKDTMRNGKPLPVKYRDLEEKYVDENAVFDEEALKSVAPLKAARKGTAVGDGGDVSPSRVAKEKAKAKAKADKLRTQQALADGDLDSLDIISTGSGSGHSVASVLASSQVSAGSSVTSASASVANSYVSNLTGTSATYSTTSGSSVLTDDESWRKQWENPDDFTPKDNFVYDAAIQTESERLFELAESKALEQDSEEDDEHYEKYQAWLKKEAEREAELERKVLAFEKLPDDLSYEDRLGGRDKFIKNMRMYNKYISGVPKLKYKGNDHYYVNRKPVHVVRELSPLNDEEQDVIDRAENLAALDRDERRMRGESVSSYSSYEEEEPLYAVPVPAGQRRSASARPGSRRVGRRVSGSASPKMPGLPSETGSSRLASRIPSIGSKGSNPSGSGSRIPSIPGSSQGSGSNYKKIPSLPSTRSSRKSSGGSRVGSGNGASDHGHIPSLPSSKHSDHDRIPSIPSSSQGSNKGRIPSVPVSSDHGHIPNIPDSSEGSNHGRIPSLPSRQINGGTGKGDGPSRKSSGGHAVPGHARRASSGLSRPSIKSKTSIPPPPAKRDLRESVSSKKPRSIISEKPSEIAKNLFSDLPAKRLSGVPTVPKSRPRSRAAAPGHGSRVGSGSGGLGGLDSVGPITHSQIAQPVAFNPQKIPQIPDSETLPSSGSNGPQVIPQIPTGSDAGTDPGAIPQLAPGSDTGTDPAAVPQIPTGSDAGTDPGAIPQLGPGSDTGTDPAVIPQLGSGSDAGTEPAGIPTIPGSEAGSLPSDHAVIPQIPGSEAGSLPSDHAGIPQLPQTNSGSRSASGKGIPQIPKSNSNTNPEAIPSIPSSDSASQPNRRSIAGSVRSFYTDPTKIPELDSIPDDAIPLTASEALKMGLIPENMLEEFRKLLGPENGPNEPPIEAQFADPTIDDALDTPPLPNIPPAEVDHLDTDIDAIPEVDVLPPNAVPVTLKHATVVSLTDEAHGLTNKNKADLMEYLYPRSAVRQGRHPMVMKNHPGVVELKGGARSNKGSGSGSGSKSGGCGPSDSGYCSDESSGSNTPSVTSRDSILDYLQDGDSSVVLPSGIYGNRNGATSTVAGDDYNGSFIIDDDQVQTSLIDRLPEMEGFDKTIINERDESAATLTGVRFSPEKRTSNFVGSRRISNDNAKRAPPSVASSSILVPKRRATTDDVLFDPTQRERIKQKLAKLHSKVSSDPKYQKDKERRDGLKDQLSQLMDMADHMAANDNILGTNTSYPPQRPITPQQQQQNFDDLVILQESGSDGSSNFSSNAPSPRGRNASVPDSLGSFKVPKLTFFKSFIKSMPDVADLLQSQTSTSNSTSTPPTASLADSFPGTPRSAWSRVDRTSRIPVLPASSLGGESSAPGIPFLPASTLGESSASGIPRLPSSTASSGIPQLPSSTASSGYSSTLRPKMPQIPAFRESVGQRSMGYSPSASQYDLSPTATMRSRSRASSIGYVPDYSSYIGPPAPPPGSVASSISMRSSLLPGYESEQQIKRQLIPSERYLQQLQQQQQQQQIPTLPSSSASAIARSNARNMQSQIASPKIPSIPSSLASSTLSASRIPDLPSQNPQEAMIPQLPDMDDYHDYMVSRNATTIIKPPNPYLLNLARDLQDMNMSLDQLLNVISLVAPLFHFVDFTIDFIVSVILISIRTLMSPVDQGSRRSFNKTSELWSTVFALGCKFIFKVLVAMFMGKVCYRIWIFIAATIHNMYSLFRLFKIVS</sequence>